<dbReference type="GeneID" id="64968727"/>
<sequence length="100" mass="10944">MDMGDLLLLDTMDTVLVLALEIMDFNHKAVRVRVCMALAALVVLLDMDRVLVLVRALVLVLMNSIHKGLQGRVCMGMDMGILNTMGMVRMGGEAELKPSS</sequence>
<dbReference type="RefSeq" id="XP_041550916.1">
    <property type="nucleotide sequence ID" value="XM_041697653.1"/>
</dbReference>
<reference evidence="1" key="1">
    <citation type="submission" date="2021-01" db="EMBL/GenBank/DDBJ databases">
        <authorList>
            <consortium name="Aspergillus puulaauensis MK2 genome sequencing consortium"/>
            <person name="Kazuki M."/>
            <person name="Futagami T."/>
        </authorList>
    </citation>
    <scope>NUCLEOTIDE SEQUENCE</scope>
    <source>
        <strain evidence="1">MK2</strain>
    </source>
</reference>
<reference evidence="1" key="2">
    <citation type="submission" date="2021-02" db="EMBL/GenBank/DDBJ databases">
        <title>Aspergillus puulaauensis MK2 genome sequence.</title>
        <authorList>
            <person name="Futagami T."/>
            <person name="Mori K."/>
            <person name="Kadooka C."/>
            <person name="Tanaka T."/>
        </authorList>
    </citation>
    <scope>NUCLEOTIDE SEQUENCE</scope>
    <source>
        <strain evidence="1">MK2</strain>
    </source>
</reference>
<dbReference type="AlphaFoldDB" id="A0A7R7XC67"/>
<accession>A0A7R7XC67</accession>
<evidence type="ECO:0000313" key="1">
    <source>
        <dbReference type="EMBL" id="BCS18722.1"/>
    </source>
</evidence>
<protein>
    <submittedName>
        <fullName evidence="1">Uncharacterized protein</fullName>
    </submittedName>
</protein>
<keyword evidence="2" id="KW-1185">Reference proteome</keyword>
<proteinExistence type="predicted"/>
<evidence type="ECO:0000313" key="2">
    <source>
        <dbReference type="Proteomes" id="UP000654913"/>
    </source>
</evidence>
<gene>
    <name evidence="1" type="ORF">APUU_11550A</name>
</gene>
<dbReference type="Proteomes" id="UP000654913">
    <property type="component" value="Chromosome 1"/>
</dbReference>
<dbReference type="KEGG" id="apuu:APUU_11550A"/>
<name>A0A7R7XC67_9EURO</name>
<organism evidence="1 2">
    <name type="scientific">Aspergillus puulaauensis</name>
    <dbReference type="NCBI Taxonomy" id="1220207"/>
    <lineage>
        <taxon>Eukaryota</taxon>
        <taxon>Fungi</taxon>
        <taxon>Dikarya</taxon>
        <taxon>Ascomycota</taxon>
        <taxon>Pezizomycotina</taxon>
        <taxon>Eurotiomycetes</taxon>
        <taxon>Eurotiomycetidae</taxon>
        <taxon>Eurotiales</taxon>
        <taxon>Aspergillaceae</taxon>
        <taxon>Aspergillus</taxon>
    </lineage>
</organism>
<dbReference type="EMBL" id="AP024443">
    <property type="protein sequence ID" value="BCS18722.1"/>
    <property type="molecule type" value="Genomic_DNA"/>
</dbReference>